<feature type="domain" description="Photolyase/cryptochrome alpha/beta" evidence="11">
    <location>
        <begin position="5"/>
        <end position="133"/>
    </location>
</feature>
<evidence type="ECO:0000256" key="6">
    <source>
        <dbReference type="ARBA" id="ARBA00022991"/>
    </source>
</evidence>
<dbReference type="PANTHER" id="PTHR11455:SF9">
    <property type="entry name" value="CRYPTOCHROME CIRCADIAN CLOCK 5 ISOFORM X1"/>
    <property type="match status" value="1"/>
</dbReference>
<dbReference type="InterPro" id="IPR014729">
    <property type="entry name" value="Rossmann-like_a/b/a_fold"/>
</dbReference>
<dbReference type="Gene3D" id="1.10.579.10">
    <property type="entry name" value="DNA Cyclobutane Dipyrimidine Photolyase, subunit A, domain 3"/>
    <property type="match status" value="1"/>
</dbReference>
<evidence type="ECO:0000259" key="11">
    <source>
        <dbReference type="PROSITE" id="PS51645"/>
    </source>
</evidence>
<evidence type="ECO:0000256" key="9">
    <source>
        <dbReference type="PIRSR" id="PIRSR602081-2"/>
    </source>
</evidence>
<protein>
    <recommendedName>
        <fullName evidence="3">Deoxyribodipyrimidine photo-lyase</fullName>
        <ecNumber evidence="2">4.1.99.3</ecNumber>
    </recommendedName>
</protein>
<organism evidence="12 13">
    <name type="scientific">Breoghania corrubedonensis</name>
    <dbReference type="NCBI Taxonomy" id="665038"/>
    <lineage>
        <taxon>Bacteria</taxon>
        <taxon>Pseudomonadati</taxon>
        <taxon>Pseudomonadota</taxon>
        <taxon>Alphaproteobacteria</taxon>
        <taxon>Hyphomicrobiales</taxon>
        <taxon>Stappiaceae</taxon>
        <taxon>Breoghania</taxon>
    </lineage>
</organism>
<feature type="site" description="Electron transfer via tryptophanyl radical" evidence="9">
    <location>
        <position position="386"/>
    </location>
</feature>
<dbReference type="GO" id="GO:0000719">
    <property type="term" value="P:photoreactive repair"/>
    <property type="evidence" value="ECO:0007669"/>
    <property type="project" value="UniProtKB-ARBA"/>
</dbReference>
<dbReference type="AlphaFoldDB" id="A0A2T5VBH9"/>
<dbReference type="GO" id="GO:0009416">
    <property type="term" value="P:response to light stimulus"/>
    <property type="evidence" value="ECO:0007669"/>
    <property type="project" value="TreeGrafter"/>
</dbReference>
<comment type="caution">
    <text evidence="12">The sequence shown here is derived from an EMBL/GenBank/DDBJ whole genome shotgun (WGS) entry which is preliminary data.</text>
</comment>
<comment type="cofactor">
    <cofactor evidence="1">
        <name>(6R)-5,10-methylene-5,6,7,8-tetrahydrofolate</name>
        <dbReference type="ChEBI" id="CHEBI:15636"/>
    </cofactor>
</comment>
<evidence type="ECO:0000256" key="3">
    <source>
        <dbReference type="ARBA" id="ARBA00014046"/>
    </source>
</evidence>
<keyword evidence="13" id="KW-1185">Reference proteome</keyword>
<dbReference type="EMBL" id="QAYG01000003">
    <property type="protein sequence ID" value="PTW61106.1"/>
    <property type="molecule type" value="Genomic_DNA"/>
</dbReference>
<feature type="binding site" evidence="8">
    <location>
        <begin position="238"/>
        <end position="242"/>
    </location>
    <ligand>
        <name>FAD</name>
        <dbReference type="ChEBI" id="CHEBI:57692"/>
    </ligand>
</feature>
<evidence type="ECO:0000313" key="12">
    <source>
        <dbReference type="EMBL" id="PTW61106.1"/>
    </source>
</evidence>
<evidence type="ECO:0000256" key="1">
    <source>
        <dbReference type="ARBA" id="ARBA00001932"/>
    </source>
</evidence>
<proteinExistence type="inferred from homology"/>
<dbReference type="Gene3D" id="3.40.50.620">
    <property type="entry name" value="HUPs"/>
    <property type="match status" value="1"/>
</dbReference>
<dbReference type="InterPro" id="IPR036134">
    <property type="entry name" value="Crypto/Photolyase_FAD-like_sf"/>
</dbReference>
<dbReference type="InterPro" id="IPR002081">
    <property type="entry name" value="Cryptochrome/DNA_photolyase_1"/>
</dbReference>
<evidence type="ECO:0000313" key="13">
    <source>
        <dbReference type="Proteomes" id="UP000244081"/>
    </source>
</evidence>
<dbReference type="PANTHER" id="PTHR11455">
    <property type="entry name" value="CRYPTOCHROME"/>
    <property type="match status" value="1"/>
</dbReference>
<comment type="cofactor">
    <cofactor evidence="8">
        <name>FAD</name>
        <dbReference type="ChEBI" id="CHEBI:57692"/>
    </cofactor>
    <text evidence="8">Binds 1 FAD per subunit.</text>
</comment>
<sequence>MSPSRPHIVWFRDDLRLSDNPALTRAASSEAPIVALYLLDEETRRPLGGAARWWLAGSLRALEKDLRKRGIPLVLRRGPAMEHLVDLATSLKAQAVFWNRRAGADSEADEDKSLVGALKNRGIDSAHFQANVLFSTNDLRTNSGAAYRVFTPFWRAACRLSPERPLPIPKAMSGWEGEISGDILDAWCLRPTAPDWAGGIAEAWTPGEEDAQRRLQVFLGHPVLDYAEGRDFPAEAVTSRLSPSLRFGEISPRQIWHSVKAAQSSGDIPDRAGEKFLAELGWREFCHQLLAAHPALAVRNFNSDFDHFPWAENEVALARWQEGRTGYPVVDAGMRELWATGWMHNRVRMITASFLTKHLLIDWRAGEKWFWDTLVDADPANNPAGWQWVAGCGADAAPYFRIFNPVLQGEKFDPDGAYTRHWVPELALLDKRWLHHPWDAPEAALKSAKITLGQTYPSPLVDHSKARKRALASYEEMKRARS</sequence>
<dbReference type="InterPro" id="IPR036155">
    <property type="entry name" value="Crypto/Photolyase_N_sf"/>
</dbReference>
<dbReference type="FunFam" id="1.10.579.10:FF:000003">
    <property type="entry name" value="Deoxyribodipyrimidine photo-lyase"/>
    <property type="match status" value="1"/>
</dbReference>
<reference evidence="12 13" key="1">
    <citation type="submission" date="2018-04" db="EMBL/GenBank/DDBJ databases">
        <title>Genomic Encyclopedia of Archaeal and Bacterial Type Strains, Phase II (KMG-II): from individual species to whole genera.</title>
        <authorList>
            <person name="Goeker M."/>
        </authorList>
    </citation>
    <scope>NUCLEOTIDE SEQUENCE [LARGE SCALE GENOMIC DNA]</scope>
    <source>
        <strain evidence="12 13">DSM 23382</strain>
    </source>
</reference>
<dbReference type="PRINTS" id="PR00147">
    <property type="entry name" value="DNAPHOTLYASE"/>
</dbReference>
<feature type="site" description="Electron transfer via tryptophanyl radical" evidence="9">
    <location>
        <position position="363"/>
    </location>
</feature>
<keyword evidence="5 8" id="KW-0274">FAD</keyword>
<dbReference type="GO" id="GO:0071949">
    <property type="term" value="F:FAD binding"/>
    <property type="evidence" value="ECO:0007669"/>
    <property type="project" value="TreeGrafter"/>
</dbReference>
<comment type="similarity">
    <text evidence="10">Belongs to the DNA photolyase family.</text>
</comment>
<dbReference type="PROSITE" id="PS51645">
    <property type="entry name" value="PHR_CRY_ALPHA_BETA"/>
    <property type="match status" value="1"/>
</dbReference>
<dbReference type="Proteomes" id="UP000244081">
    <property type="component" value="Unassembled WGS sequence"/>
</dbReference>
<dbReference type="RefSeq" id="WP_107989907.1">
    <property type="nucleotide sequence ID" value="NZ_QAYG01000003.1"/>
</dbReference>
<dbReference type="InterPro" id="IPR006050">
    <property type="entry name" value="DNA_photolyase_N"/>
</dbReference>
<dbReference type="PROSITE" id="PS00394">
    <property type="entry name" value="DNA_PHOTOLYASES_1_1"/>
    <property type="match status" value="1"/>
</dbReference>
<accession>A0A2T5VBH9</accession>
<dbReference type="Pfam" id="PF00875">
    <property type="entry name" value="DNA_photolyase"/>
    <property type="match status" value="1"/>
</dbReference>
<dbReference type="InterPro" id="IPR018394">
    <property type="entry name" value="DNA_photolyase_1_CS_C"/>
</dbReference>
<dbReference type="EC" id="4.1.99.3" evidence="2"/>
<feature type="site" description="Electron transfer via tryptophanyl radical" evidence="9">
    <location>
        <position position="310"/>
    </location>
</feature>
<feature type="binding site" evidence="8">
    <location>
        <position position="276"/>
    </location>
    <ligand>
        <name>FAD</name>
        <dbReference type="ChEBI" id="CHEBI:57692"/>
    </ligand>
</feature>
<evidence type="ECO:0000256" key="8">
    <source>
        <dbReference type="PIRSR" id="PIRSR602081-1"/>
    </source>
</evidence>
<dbReference type="PROSITE" id="PS00691">
    <property type="entry name" value="DNA_PHOTOLYASES_1_2"/>
    <property type="match status" value="1"/>
</dbReference>
<evidence type="ECO:0000256" key="5">
    <source>
        <dbReference type="ARBA" id="ARBA00022827"/>
    </source>
</evidence>
<evidence type="ECO:0000256" key="10">
    <source>
        <dbReference type="RuleBase" id="RU004182"/>
    </source>
</evidence>
<dbReference type="SUPFAM" id="SSF48173">
    <property type="entry name" value="Cryptochrome/photolyase FAD-binding domain"/>
    <property type="match status" value="1"/>
</dbReference>
<feature type="binding site" evidence="8">
    <location>
        <position position="226"/>
    </location>
    <ligand>
        <name>FAD</name>
        <dbReference type="ChEBI" id="CHEBI:57692"/>
    </ligand>
</feature>
<dbReference type="GO" id="GO:0003904">
    <property type="term" value="F:deoxyribodipyrimidine photo-lyase activity"/>
    <property type="evidence" value="ECO:0007669"/>
    <property type="project" value="UniProtKB-EC"/>
</dbReference>
<keyword evidence="4 8" id="KW-0285">Flavoprotein</keyword>
<dbReference type="SUPFAM" id="SSF52425">
    <property type="entry name" value="Cryptochrome/photolyase, N-terminal domain"/>
    <property type="match status" value="1"/>
</dbReference>
<dbReference type="Gene3D" id="1.25.40.80">
    <property type="match status" value="1"/>
</dbReference>
<evidence type="ECO:0000256" key="2">
    <source>
        <dbReference type="ARBA" id="ARBA00013149"/>
    </source>
</evidence>
<keyword evidence="6 10" id="KW-0157">Chromophore</keyword>
<dbReference type="GO" id="GO:0003677">
    <property type="term" value="F:DNA binding"/>
    <property type="evidence" value="ECO:0007669"/>
    <property type="project" value="TreeGrafter"/>
</dbReference>
<feature type="binding site" evidence="8">
    <location>
        <begin position="376"/>
        <end position="378"/>
    </location>
    <ligand>
        <name>FAD</name>
        <dbReference type="ChEBI" id="CHEBI:57692"/>
    </ligand>
</feature>
<dbReference type="OrthoDB" id="9772484at2"/>
<name>A0A2T5VBH9_9HYPH</name>
<dbReference type="InterPro" id="IPR005101">
    <property type="entry name" value="Cryptochr/Photolyase_FAD-bd"/>
</dbReference>
<evidence type="ECO:0000256" key="7">
    <source>
        <dbReference type="ARBA" id="ARBA00033999"/>
    </source>
</evidence>
<keyword evidence="12" id="KW-0456">Lyase</keyword>
<gene>
    <name evidence="12" type="ORF">C8N35_103288</name>
</gene>
<dbReference type="Pfam" id="PF03441">
    <property type="entry name" value="FAD_binding_7"/>
    <property type="match status" value="1"/>
</dbReference>
<evidence type="ECO:0000256" key="4">
    <source>
        <dbReference type="ARBA" id="ARBA00022630"/>
    </source>
</evidence>
<comment type="catalytic activity">
    <reaction evidence="7">
        <text>cyclobutadipyrimidine (in DNA) = 2 pyrimidine residues (in DNA).</text>
        <dbReference type="EC" id="4.1.99.3"/>
    </reaction>
</comment>